<organism evidence="2 4">
    <name type="scientific">Cucumis melo var. makuwa</name>
    <name type="common">Oriental melon</name>
    <dbReference type="NCBI Taxonomy" id="1194695"/>
    <lineage>
        <taxon>Eukaryota</taxon>
        <taxon>Viridiplantae</taxon>
        <taxon>Streptophyta</taxon>
        <taxon>Embryophyta</taxon>
        <taxon>Tracheophyta</taxon>
        <taxon>Spermatophyta</taxon>
        <taxon>Magnoliopsida</taxon>
        <taxon>eudicotyledons</taxon>
        <taxon>Gunneridae</taxon>
        <taxon>Pentapetalae</taxon>
        <taxon>rosids</taxon>
        <taxon>fabids</taxon>
        <taxon>Cucurbitales</taxon>
        <taxon>Cucurbitaceae</taxon>
        <taxon>Benincaseae</taxon>
        <taxon>Cucumis</taxon>
    </lineage>
</organism>
<dbReference type="AlphaFoldDB" id="A0A5A7UTY5"/>
<sequence length="211" mass="23428">MKDKYKGNNNLKLFEGAYFSALVLLLTPKTISPSFFSKTLLRPLDSHPHQYYAPQLDAPLTWNVQKISLQASKQQMTLHYPGGQWQPPAVAPRPLCASQIALANYACATLPYSKLLPPPPPSSSLSSNHDSQGSPVHTHHHGHHHRHHHKIPLSPIEENCCKWVQQVDSECVCELLSRLPAFLKRPIHNFSVIIGGSLSCNATYSCGGMKI</sequence>
<reference evidence="4 5" key="1">
    <citation type="submission" date="2019-08" db="EMBL/GenBank/DDBJ databases">
        <title>Draft genome sequences of two oriental melons (Cucumis melo L. var makuwa).</title>
        <authorList>
            <person name="Kwon S.-Y."/>
        </authorList>
    </citation>
    <scope>NUCLEOTIDE SEQUENCE [LARGE SCALE GENOMIC DNA]</scope>
    <source>
        <strain evidence="5">cv. Chang Bougi</strain>
        <strain evidence="4">cv. SW 3</strain>
        <tissue evidence="2">Leaf</tissue>
    </source>
</reference>
<dbReference type="EMBL" id="SSTD01005945">
    <property type="protein sequence ID" value="TYK20987.1"/>
    <property type="molecule type" value="Genomic_DNA"/>
</dbReference>
<dbReference type="Proteomes" id="UP000321947">
    <property type="component" value="Unassembled WGS sequence"/>
</dbReference>
<evidence type="ECO:0000313" key="3">
    <source>
        <dbReference type="EMBL" id="TYK20987.1"/>
    </source>
</evidence>
<accession>A0A5A7UTY5</accession>
<feature type="compositionally biased region" description="Basic residues" evidence="1">
    <location>
        <begin position="137"/>
        <end position="149"/>
    </location>
</feature>
<evidence type="ECO:0000313" key="5">
    <source>
        <dbReference type="Proteomes" id="UP000321947"/>
    </source>
</evidence>
<dbReference type="STRING" id="1194695.A0A5A7UTY5"/>
<dbReference type="PANTHER" id="PTHR34377:SF3">
    <property type="entry name" value="TETRATRICOPEPTIDE REPEAT (TPR)-LIKE SUPERFAMILY PROTEIN"/>
    <property type="match status" value="1"/>
</dbReference>
<evidence type="ECO:0000313" key="4">
    <source>
        <dbReference type="Proteomes" id="UP000321393"/>
    </source>
</evidence>
<gene>
    <name evidence="3" type="ORF">E5676_scaffold328G00120</name>
    <name evidence="2" type="ORF">E6C27_scaffold497G00830</name>
</gene>
<dbReference type="PANTHER" id="PTHR34377">
    <property type="entry name" value="TETRATRICOPEPTIDE REPEAT (TPR)-LIKE SUPERFAMILY PROTEIN"/>
    <property type="match status" value="1"/>
</dbReference>
<dbReference type="OrthoDB" id="1930534at2759"/>
<evidence type="ECO:0000313" key="2">
    <source>
        <dbReference type="EMBL" id="KAA0057606.1"/>
    </source>
</evidence>
<evidence type="ECO:0000256" key="1">
    <source>
        <dbReference type="SAM" id="MobiDB-lite"/>
    </source>
</evidence>
<comment type="caution">
    <text evidence="2">The sequence shown here is derived from an EMBL/GenBank/DDBJ whole genome shotgun (WGS) entry which is preliminary data.</text>
</comment>
<feature type="region of interest" description="Disordered" evidence="1">
    <location>
        <begin position="118"/>
        <end position="149"/>
    </location>
</feature>
<proteinExistence type="predicted"/>
<name>A0A5A7UTY5_CUCMM</name>
<dbReference type="Proteomes" id="UP000321393">
    <property type="component" value="Unassembled WGS sequence"/>
</dbReference>
<dbReference type="EMBL" id="SSTE01007192">
    <property type="protein sequence ID" value="KAA0057606.1"/>
    <property type="molecule type" value="Genomic_DNA"/>
</dbReference>
<protein>
    <submittedName>
        <fullName evidence="2">Uncharacterized protein</fullName>
    </submittedName>
</protein>